<comment type="caution">
    <text evidence="2">The sequence shown here is derived from an EMBL/GenBank/DDBJ whole genome shotgun (WGS) entry which is preliminary data.</text>
</comment>
<name>A0A813YFY3_9BILA</name>
<feature type="compositionally biased region" description="Acidic residues" evidence="1">
    <location>
        <begin position="81"/>
        <end position="110"/>
    </location>
</feature>
<evidence type="ECO:0000313" key="4">
    <source>
        <dbReference type="Proteomes" id="UP000663829"/>
    </source>
</evidence>
<protein>
    <submittedName>
        <fullName evidence="2">Uncharacterized protein</fullName>
    </submittedName>
</protein>
<evidence type="ECO:0000256" key="1">
    <source>
        <dbReference type="SAM" id="MobiDB-lite"/>
    </source>
</evidence>
<evidence type="ECO:0000313" key="2">
    <source>
        <dbReference type="EMBL" id="CAF0883713.1"/>
    </source>
</evidence>
<keyword evidence="4" id="KW-1185">Reference proteome</keyword>
<reference evidence="2" key="1">
    <citation type="submission" date="2021-02" db="EMBL/GenBank/DDBJ databases">
        <authorList>
            <person name="Nowell W R."/>
        </authorList>
    </citation>
    <scope>NUCLEOTIDE SEQUENCE</scope>
</reference>
<proteinExistence type="predicted"/>
<evidence type="ECO:0000313" key="3">
    <source>
        <dbReference type="EMBL" id="CAF3669413.1"/>
    </source>
</evidence>
<feature type="compositionally biased region" description="Polar residues" evidence="1">
    <location>
        <begin position="9"/>
        <end position="20"/>
    </location>
</feature>
<feature type="compositionally biased region" description="Low complexity" evidence="1">
    <location>
        <begin position="68"/>
        <end position="80"/>
    </location>
</feature>
<feature type="region of interest" description="Disordered" evidence="1">
    <location>
        <begin position="1"/>
        <end position="20"/>
    </location>
</feature>
<gene>
    <name evidence="2" type="ORF">GPM918_LOCUS7748</name>
    <name evidence="3" type="ORF">SRO942_LOCUS7748</name>
</gene>
<feature type="region of interest" description="Disordered" evidence="1">
    <location>
        <begin position="34"/>
        <end position="111"/>
    </location>
</feature>
<accession>A0A813YFY3</accession>
<sequence length="197" mass="22215">MDSCWCSKIETNSPQQQASKNVQYNDYQIIDTTQSHASTTQTPLATNNNSYYQPNQKPSQVLPHTKLPNQNTPSNNTSNSTEDEVDEEDRNQDDGDMDNEDDIYNEDIDDAYSRYEREQEDTLNMMNECIQFQNNPTTSYPSNAHIVYLNPEAAEFRPSGRSFNNTSSSPFTTDVLSNLNVSTTADDAPSISASKKQ</sequence>
<dbReference type="Proteomes" id="UP000681722">
    <property type="component" value="Unassembled WGS sequence"/>
</dbReference>
<dbReference type="EMBL" id="CAJOBC010001288">
    <property type="protein sequence ID" value="CAF3669413.1"/>
    <property type="molecule type" value="Genomic_DNA"/>
</dbReference>
<dbReference type="Proteomes" id="UP000663829">
    <property type="component" value="Unassembled WGS sequence"/>
</dbReference>
<organism evidence="2 4">
    <name type="scientific">Didymodactylos carnosus</name>
    <dbReference type="NCBI Taxonomy" id="1234261"/>
    <lineage>
        <taxon>Eukaryota</taxon>
        <taxon>Metazoa</taxon>
        <taxon>Spiralia</taxon>
        <taxon>Gnathifera</taxon>
        <taxon>Rotifera</taxon>
        <taxon>Eurotatoria</taxon>
        <taxon>Bdelloidea</taxon>
        <taxon>Philodinida</taxon>
        <taxon>Philodinidae</taxon>
        <taxon>Didymodactylos</taxon>
    </lineage>
</organism>
<dbReference type="EMBL" id="CAJNOQ010001288">
    <property type="protein sequence ID" value="CAF0883713.1"/>
    <property type="molecule type" value="Genomic_DNA"/>
</dbReference>
<feature type="compositionally biased region" description="Polar residues" evidence="1">
    <location>
        <begin position="34"/>
        <end position="59"/>
    </location>
</feature>
<dbReference type="AlphaFoldDB" id="A0A813YFY3"/>